<dbReference type="GO" id="GO:0016787">
    <property type="term" value="F:hydrolase activity"/>
    <property type="evidence" value="ECO:0007669"/>
    <property type="project" value="UniProtKB-KW"/>
</dbReference>
<evidence type="ECO:0000256" key="3">
    <source>
        <dbReference type="SAM" id="Phobius"/>
    </source>
</evidence>
<feature type="transmembrane region" description="Helical" evidence="3">
    <location>
        <begin position="203"/>
        <end position="223"/>
    </location>
</feature>
<gene>
    <name evidence="5" type="ORF">CVT23_13495</name>
</gene>
<dbReference type="InterPro" id="IPR029054">
    <property type="entry name" value="dUTPase-like"/>
</dbReference>
<reference evidence="5 6" key="1">
    <citation type="submission" date="2017-11" db="EMBL/GenBank/DDBJ databases">
        <title>Draft genome sequence of Rhizobiales bacterium SY3-13.</title>
        <authorList>
            <person name="Sun C."/>
        </authorList>
    </citation>
    <scope>NUCLEOTIDE SEQUENCE [LARGE SCALE GENOMIC DNA]</scope>
    <source>
        <strain evidence="5 6">SY3-13</strain>
    </source>
</reference>
<keyword evidence="3" id="KW-0812">Transmembrane</keyword>
<dbReference type="AlphaFoldDB" id="A0A2M9FZQ9"/>
<dbReference type="EMBL" id="PHIG01000037">
    <property type="protein sequence ID" value="PJK28935.1"/>
    <property type="molecule type" value="Genomic_DNA"/>
</dbReference>
<keyword evidence="2" id="KW-0546">Nucleotide metabolism</keyword>
<dbReference type="InterPro" id="IPR033704">
    <property type="entry name" value="dUTPase_trimeric"/>
</dbReference>
<accession>A0A2M9FZQ9</accession>
<evidence type="ECO:0000313" key="6">
    <source>
        <dbReference type="Proteomes" id="UP000229498"/>
    </source>
</evidence>
<name>A0A2M9FZQ9_9PROT</name>
<dbReference type="SUPFAM" id="SSF51283">
    <property type="entry name" value="dUTPase-like"/>
    <property type="match status" value="1"/>
</dbReference>
<sequence>MVSRKPMILLGEQVFDRSLLNGAQAKHFRNASYYLTIGQIVPVGDREESLFEIGSTRKTWSIKPKEMIWVVSSEEFRKGNEDVSCLATLRTTLTKNGLLALNTGIIDPNFSGPIGTAIINFSSKEVPIRVGDEFMRIIFIKHGVISDEFRAKPYDRSKKEYLFEVQELALSKFPTTFLDAQDISEEFYDRLADKWPRYLLKKASFVVTALVSMVVAGVIGALANQYLVD</sequence>
<keyword evidence="3" id="KW-1133">Transmembrane helix</keyword>
<dbReference type="GO" id="GO:0009117">
    <property type="term" value="P:nucleotide metabolic process"/>
    <property type="evidence" value="ECO:0007669"/>
    <property type="project" value="UniProtKB-KW"/>
</dbReference>
<organism evidence="5 6">
    <name type="scientific">Minwuia thermotolerans</name>
    <dbReference type="NCBI Taxonomy" id="2056226"/>
    <lineage>
        <taxon>Bacteria</taxon>
        <taxon>Pseudomonadati</taxon>
        <taxon>Pseudomonadota</taxon>
        <taxon>Alphaproteobacteria</taxon>
        <taxon>Minwuiales</taxon>
        <taxon>Minwuiaceae</taxon>
        <taxon>Minwuia</taxon>
    </lineage>
</organism>
<dbReference type="Gene3D" id="2.70.40.10">
    <property type="match status" value="1"/>
</dbReference>
<evidence type="ECO:0000256" key="1">
    <source>
        <dbReference type="ARBA" id="ARBA00022801"/>
    </source>
</evidence>
<dbReference type="OrthoDB" id="6401091at2"/>
<evidence type="ECO:0000256" key="2">
    <source>
        <dbReference type="ARBA" id="ARBA00023080"/>
    </source>
</evidence>
<comment type="caution">
    <text evidence="5">The sequence shown here is derived from an EMBL/GenBank/DDBJ whole genome shotgun (WGS) entry which is preliminary data.</text>
</comment>
<dbReference type="InterPro" id="IPR036157">
    <property type="entry name" value="dUTPase-like_sf"/>
</dbReference>
<evidence type="ECO:0000313" key="5">
    <source>
        <dbReference type="EMBL" id="PJK28935.1"/>
    </source>
</evidence>
<keyword evidence="1" id="KW-0378">Hydrolase</keyword>
<protein>
    <recommendedName>
        <fullName evidence="4">dUTPase-like domain-containing protein</fullName>
    </recommendedName>
</protein>
<proteinExistence type="predicted"/>
<dbReference type="Proteomes" id="UP000229498">
    <property type="component" value="Unassembled WGS sequence"/>
</dbReference>
<dbReference type="CDD" id="cd07557">
    <property type="entry name" value="trimeric_dUTPase"/>
    <property type="match status" value="1"/>
</dbReference>
<feature type="domain" description="dUTPase-like" evidence="4">
    <location>
        <begin position="85"/>
        <end position="144"/>
    </location>
</feature>
<dbReference type="Pfam" id="PF00692">
    <property type="entry name" value="dUTPase"/>
    <property type="match status" value="1"/>
</dbReference>
<keyword evidence="3" id="KW-0472">Membrane</keyword>
<keyword evidence="6" id="KW-1185">Reference proteome</keyword>
<evidence type="ECO:0000259" key="4">
    <source>
        <dbReference type="Pfam" id="PF00692"/>
    </source>
</evidence>